<proteinExistence type="predicted"/>
<organism evidence="3 4">
    <name type="scientific">Pseudonocardia xishanensis</name>
    <dbReference type="NCBI Taxonomy" id="630995"/>
    <lineage>
        <taxon>Bacteria</taxon>
        <taxon>Bacillati</taxon>
        <taxon>Actinomycetota</taxon>
        <taxon>Actinomycetes</taxon>
        <taxon>Pseudonocardiales</taxon>
        <taxon>Pseudonocardiaceae</taxon>
        <taxon>Pseudonocardia</taxon>
    </lineage>
</organism>
<dbReference type="CDD" id="cd05829">
    <property type="entry name" value="Sortase_F"/>
    <property type="match status" value="1"/>
</dbReference>
<dbReference type="Pfam" id="PF04203">
    <property type="entry name" value="Sortase"/>
    <property type="match status" value="1"/>
</dbReference>
<protein>
    <recommendedName>
        <fullName evidence="5">Sortase family protein</fullName>
    </recommendedName>
</protein>
<dbReference type="EMBL" id="BAABGT010000062">
    <property type="protein sequence ID" value="GAA4550834.1"/>
    <property type="molecule type" value="Genomic_DNA"/>
</dbReference>
<evidence type="ECO:0000256" key="1">
    <source>
        <dbReference type="ARBA" id="ARBA00022801"/>
    </source>
</evidence>
<evidence type="ECO:0008006" key="5">
    <source>
        <dbReference type="Google" id="ProtNLM"/>
    </source>
</evidence>
<evidence type="ECO:0000313" key="4">
    <source>
        <dbReference type="Proteomes" id="UP001501598"/>
    </source>
</evidence>
<sequence length="243" mass="24540">MTTPRPRTPRPAVPGCSEPRPQAAGIGAVRTARAEAARKRAAWRARVLAAALLFAAPTGCSAPAAPATTATQAAPAAATAAPAVVSPQTAPLAASEPVGLEVPVIGVRSGPLMRLGIDRAGALEVPPDARTVGWFGLGPTPGAVGPAVLAAHVDYAGVPGAFTNLKAMTEGGEIRVARADGTTAVFTAYRVAQYAKAAFPTRDVYGDTDSPELRLITCGGAFDAGSGNYQDNVVVYARLTGTT</sequence>
<reference evidence="4" key="1">
    <citation type="journal article" date="2019" name="Int. J. Syst. Evol. Microbiol.">
        <title>The Global Catalogue of Microorganisms (GCM) 10K type strain sequencing project: providing services to taxonomists for standard genome sequencing and annotation.</title>
        <authorList>
            <consortium name="The Broad Institute Genomics Platform"/>
            <consortium name="The Broad Institute Genome Sequencing Center for Infectious Disease"/>
            <person name="Wu L."/>
            <person name="Ma J."/>
        </authorList>
    </citation>
    <scope>NUCLEOTIDE SEQUENCE [LARGE SCALE GENOMIC DNA]</scope>
    <source>
        <strain evidence="4">JCM 17906</strain>
    </source>
</reference>
<feature type="region of interest" description="Disordered" evidence="2">
    <location>
        <begin position="1"/>
        <end position="24"/>
    </location>
</feature>
<keyword evidence="4" id="KW-1185">Reference proteome</keyword>
<name>A0ABP8RWB3_9PSEU</name>
<dbReference type="Gene3D" id="2.40.260.10">
    <property type="entry name" value="Sortase"/>
    <property type="match status" value="1"/>
</dbReference>
<evidence type="ECO:0000313" key="3">
    <source>
        <dbReference type="EMBL" id="GAA4550834.1"/>
    </source>
</evidence>
<dbReference type="Proteomes" id="UP001501598">
    <property type="component" value="Unassembled WGS sequence"/>
</dbReference>
<dbReference type="InterPro" id="IPR005754">
    <property type="entry name" value="Sortase"/>
</dbReference>
<evidence type="ECO:0000256" key="2">
    <source>
        <dbReference type="SAM" id="MobiDB-lite"/>
    </source>
</evidence>
<comment type="caution">
    <text evidence="3">The sequence shown here is derived from an EMBL/GenBank/DDBJ whole genome shotgun (WGS) entry which is preliminary data.</text>
</comment>
<dbReference type="InterPro" id="IPR042001">
    <property type="entry name" value="Sortase_F"/>
</dbReference>
<dbReference type="InterPro" id="IPR023365">
    <property type="entry name" value="Sortase_dom-sf"/>
</dbReference>
<dbReference type="NCBIfam" id="NF033748">
    <property type="entry name" value="class_F_sortase"/>
    <property type="match status" value="1"/>
</dbReference>
<accession>A0ABP8RWB3</accession>
<dbReference type="SUPFAM" id="SSF63817">
    <property type="entry name" value="Sortase"/>
    <property type="match status" value="1"/>
</dbReference>
<keyword evidence="1" id="KW-0378">Hydrolase</keyword>
<gene>
    <name evidence="3" type="ORF">GCM10023175_41640</name>
</gene>